<dbReference type="KEGG" id="seds:AAY24_11840"/>
<evidence type="ECO:0000256" key="7">
    <source>
        <dbReference type="ARBA" id="ARBA00022741"/>
    </source>
</evidence>
<evidence type="ECO:0000256" key="3">
    <source>
        <dbReference type="ARBA" id="ARBA00009014"/>
    </source>
</evidence>
<dbReference type="InterPro" id="IPR004821">
    <property type="entry name" value="Cyt_trans-like"/>
</dbReference>
<dbReference type="NCBIfam" id="TIGR00482">
    <property type="entry name" value="nicotinate (nicotinamide) nucleotide adenylyltransferase"/>
    <property type="match status" value="1"/>
</dbReference>
<dbReference type="InterPro" id="IPR014729">
    <property type="entry name" value="Rossmann-like_a/b/a_fold"/>
</dbReference>
<proteinExistence type="inferred from homology"/>
<sequence>MIGVLGGTFDPVHYGHLRTALDVQQLLGLEQVRLIPLRDPPHRPQPALAPADRLALLHAAVDDNPRFRIDPRELERSGKSYTLDTLQSLRAEQPHTTFCLLLGGDAFHGFPHWHRPDDILELAHLVVMQRPGEPDPQHYPDRITHDPAALKRQTAGLILPLPVTQLEISATRIRELLRQGHSPRYLLPDAALELIQQRRYYQAG</sequence>
<dbReference type="CDD" id="cd02165">
    <property type="entry name" value="NMNAT"/>
    <property type="match status" value="1"/>
</dbReference>
<keyword evidence="7 11" id="KW-0547">Nucleotide-binding</keyword>
<keyword evidence="9 11" id="KW-0520">NAD</keyword>
<dbReference type="AlphaFoldDB" id="A0A0F7JWM5"/>
<dbReference type="RefSeq" id="WP_046859850.1">
    <property type="nucleotide sequence ID" value="NZ_CP011412.1"/>
</dbReference>
<dbReference type="Proteomes" id="UP000034410">
    <property type="component" value="Chromosome"/>
</dbReference>
<comment type="function">
    <text evidence="1 11">Catalyzes the reversible adenylation of nicotinate mononucleotide (NaMN) to nicotinic acid adenine dinucleotide (NaAD).</text>
</comment>
<evidence type="ECO:0000259" key="12">
    <source>
        <dbReference type="Pfam" id="PF01467"/>
    </source>
</evidence>
<evidence type="ECO:0000256" key="1">
    <source>
        <dbReference type="ARBA" id="ARBA00002324"/>
    </source>
</evidence>
<dbReference type="NCBIfam" id="NF000840">
    <property type="entry name" value="PRK00071.1-3"/>
    <property type="match status" value="1"/>
</dbReference>
<evidence type="ECO:0000256" key="10">
    <source>
        <dbReference type="ARBA" id="ARBA00048721"/>
    </source>
</evidence>
<evidence type="ECO:0000256" key="4">
    <source>
        <dbReference type="ARBA" id="ARBA00022642"/>
    </source>
</evidence>
<dbReference type="NCBIfam" id="TIGR00125">
    <property type="entry name" value="cyt_tran_rel"/>
    <property type="match status" value="1"/>
</dbReference>
<dbReference type="GO" id="GO:0009435">
    <property type="term" value="P:NAD+ biosynthetic process"/>
    <property type="evidence" value="ECO:0007669"/>
    <property type="project" value="UniProtKB-UniRule"/>
</dbReference>
<dbReference type="UniPathway" id="UPA00253">
    <property type="reaction ID" value="UER00332"/>
</dbReference>
<keyword evidence="6 11" id="KW-0548">Nucleotidyltransferase</keyword>
<protein>
    <recommendedName>
        <fullName evidence="11">Probable nicotinate-nucleotide adenylyltransferase</fullName>
        <ecNumber evidence="11">2.7.7.18</ecNumber>
    </recommendedName>
    <alternativeName>
        <fullName evidence="11">Deamido-NAD(+) diphosphorylase</fullName>
    </alternativeName>
    <alternativeName>
        <fullName evidence="11">Deamido-NAD(+) pyrophosphorylase</fullName>
    </alternativeName>
    <alternativeName>
        <fullName evidence="11">Nicotinate mononucleotide adenylyltransferase</fullName>
        <shortName evidence="11">NaMN adenylyltransferase</shortName>
    </alternativeName>
</protein>
<dbReference type="EMBL" id="CP011412">
    <property type="protein sequence ID" value="AKH20921.1"/>
    <property type="molecule type" value="Genomic_DNA"/>
</dbReference>
<feature type="domain" description="Cytidyltransferase-like" evidence="12">
    <location>
        <begin position="4"/>
        <end position="175"/>
    </location>
</feature>
<evidence type="ECO:0000256" key="5">
    <source>
        <dbReference type="ARBA" id="ARBA00022679"/>
    </source>
</evidence>
<dbReference type="PANTHER" id="PTHR39321">
    <property type="entry name" value="NICOTINATE-NUCLEOTIDE ADENYLYLTRANSFERASE-RELATED"/>
    <property type="match status" value="1"/>
</dbReference>
<dbReference type="PANTHER" id="PTHR39321:SF3">
    <property type="entry name" value="PHOSPHOPANTETHEINE ADENYLYLTRANSFERASE"/>
    <property type="match status" value="1"/>
</dbReference>
<keyword evidence="8 11" id="KW-0067">ATP-binding</keyword>
<evidence type="ECO:0000256" key="11">
    <source>
        <dbReference type="HAMAP-Rule" id="MF_00244"/>
    </source>
</evidence>
<gene>
    <name evidence="11" type="primary">nadD</name>
    <name evidence="13" type="ORF">AAY24_11840</name>
</gene>
<name>A0A0F7JWM5_9GAMM</name>
<dbReference type="InterPro" id="IPR005248">
    <property type="entry name" value="NadD/NMNAT"/>
</dbReference>
<evidence type="ECO:0000256" key="6">
    <source>
        <dbReference type="ARBA" id="ARBA00022695"/>
    </source>
</evidence>
<comment type="catalytic activity">
    <reaction evidence="10 11">
        <text>nicotinate beta-D-ribonucleotide + ATP + H(+) = deamido-NAD(+) + diphosphate</text>
        <dbReference type="Rhea" id="RHEA:22860"/>
        <dbReference type="ChEBI" id="CHEBI:15378"/>
        <dbReference type="ChEBI" id="CHEBI:30616"/>
        <dbReference type="ChEBI" id="CHEBI:33019"/>
        <dbReference type="ChEBI" id="CHEBI:57502"/>
        <dbReference type="ChEBI" id="CHEBI:58437"/>
        <dbReference type="EC" id="2.7.7.18"/>
    </reaction>
</comment>
<keyword evidence="14" id="KW-1185">Reference proteome</keyword>
<evidence type="ECO:0000313" key="13">
    <source>
        <dbReference type="EMBL" id="AKH20921.1"/>
    </source>
</evidence>
<comment type="similarity">
    <text evidence="3 11">Belongs to the NadD family.</text>
</comment>
<dbReference type="Pfam" id="PF01467">
    <property type="entry name" value="CTP_transf_like"/>
    <property type="match status" value="1"/>
</dbReference>
<dbReference type="NCBIfam" id="NF000839">
    <property type="entry name" value="PRK00071.1-1"/>
    <property type="match status" value="1"/>
</dbReference>
<dbReference type="GO" id="GO:0004515">
    <property type="term" value="F:nicotinate-nucleotide adenylyltransferase activity"/>
    <property type="evidence" value="ECO:0007669"/>
    <property type="project" value="UniProtKB-UniRule"/>
</dbReference>
<dbReference type="Gene3D" id="3.40.50.620">
    <property type="entry name" value="HUPs"/>
    <property type="match status" value="1"/>
</dbReference>
<evidence type="ECO:0000256" key="8">
    <source>
        <dbReference type="ARBA" id="ARBA00022840"/>
    </source>
</evidence>
<organism evidence="13 14">
    <name type="scientific">Sedimenticola thiotaurini</name>
    <dbReference type="NCBI Taxonomy" id="1543721"/>
    <lineage>
        <taxon>Bacteria</taxon>
        <taxon>Pseudomonadati</taxon>
        <taxon>Pseudomonadota</taxon>
        <taxon>Gammaproteobacteria</taxon>
        <taxon>Chromatiales</taxon>
        <taxon>Sedimenticolaceae</taxon>
        <taxon>Sedimenticola</taxon>
    </lineage>
</organism>
<reference evidence="13 14" key="1">
    <citation type="journal article" date="2015" name="Genome Announc.">
        <title>Complete Genome Sequence of Sedimenticola thiotaurini Strain SIP-G1, a Polyphosphate- and Polyhydroxyalkanoate-Accumulating Sulfur-Oxidizing Gammaproteobacterium Isolated from Salt Marsh Sediments.</title>
        <authorList>
            <person name="Flood B.E."/>
            <person name="Jones D.S."/>
            <person name="Bailey J.V."/>
        </authorList>
    </citation>
    <scope>NUCLEOTIDE SEQUENCE [LARGE SCALE GENOMIC DNA]</scope>
    <source>
        <strain evidence="13 14">SIP-G1</strain>
    </source>
</reference>
<dbReference type="EC" id="2.7.7.18" evidence="11"/>
<evidence type="ECO:0000256" key="9">
    <source>
        <dbReference type="ARBA" id="ARBA00023027"/>
    </source>
</evidence>
<dbReference type="OrthoDB" id="5295945at2"/>
<evidence type="ECO:0000256" key="2">
    <source>
        <dbReference type="ARBA" id="ARBA00005019"/>
    </source>
</evidence>
<dbReference type="SUPFAM" id="SSF52374">
    <property type="entry name" value="Nucleotidylyl transferase"/>
    <property type="match status" value="1"/>
</dbReference>
<dbReference type="HAMAP" id="MF_00244">
    <property type="entry name" value="NaMN_adenylyltr"/>
    <property type="match status" value="1"/>
</dbReference>
<keyword evidence="5 11" id="KW-0808">Transferase</keyword>
<dbReference type="PATRIC" id="fig|1543721.4.peg.2451"/>
<keyword evidence="4 11" id="KW-0662">Pyridine nucleotide biosynthesis</keyword>
<evidence type="ECO:0000313" key="14">
    <source>
        <dbReference type="Proteomes" id="UP000034410"/>
    </source>
</evidence>
<accession>A0A0F7JWM5</accession>
<dbReference type="GO" id="GO:0005524">
    <property type="term" value="F:ATP binding"/>
    <property type="evidence" value="ECO:0007669"/>
    <property type="project" value="UniProtKB-KW"/>
</dbReference>
<comment type="pathway">
    <text evidence="2 11">Cofactor biosynthesis; NAD(+) biosynthesis; deamido-NAD(+) from nicotinate D-ribonucleotide: step 1/1.</text>
</comment>